<evidence type="ECO:0000256" key="1">
    <source>
        <dbReference type="SAM" id="Coils"/>
    </source>
</evidence>
<dbReference type="PATRIC" id="fig|1239307.3.peg.1193"/>
<reference evidence="3 4" key="1">
    <citation type="journal article" date="2014" name="Genome Biol. Evol.">
        <title>Genome degeneration and adaptation in a nascent stage of symbiosis.</title>
        <authorList>
            <person name="Oakeson K.F."/>
            <person name="Gil R."/>
            <person name="Clayton A.L."/>
            <person name="Dunn D.M."/>
            <person name="von Niederhausern A.C."/>
            <person name="Hamil C."/>
            <person name="Aoyagi A."/>
            <person name="Duval B."/>
            <person name="Baca A."/>
            <person name="Silva F.J."/>
            <person name="Vallier A."/>
            <person name="Jackson D.G."/>
            <person name="Latorre A."/>
            <person name="Weiss R.B."/>
            <person name="Heddi A."/>
            <person name="Moya A."/>
            <person name="Dale C."/>
        </authorList>
    </citation>
    <scope>NUCLEOTIDE SEQUENCE [LARGE SCALE GENOMIC DNA]</scope>
    <source>
        <strain evidence="3 4">HS1</strain>
    </source>
</reference>
<feature type="compositionally biased region" description="Basic and acidic residues" evidence="2">
    <location>
        <begin position="278"/>
        <end position="289"/>
    </location>
</feature>
<sequence>MTGAARSSRQTPRYLSWHLSAVCRPRAALVVLLAPLLLSACQQDGGRHRLLSEVPGSHTHLAPATLAQVCDDIWQRDDGVVNKPDYWLSLMECAPRMTPAQARAEAWRHQDASWQDSFRQSILLDAADIDMTERRRAYHRLLSYRDNFPAGIYPLFTLWRQHQALRLVLADERSRAQRQQQESDKQMRALTAREQQLKQELAATARKLQNLTDIERRLSSRKWQTPDDDGPAASDGGSGKPPSEERQTPKAGGTSAAGGGANAAPAGAVLGGSGNKPPSEERQTSKDDGTSALGGGANGTPAGAALAAPGGKPPSERQSAKGDGTSAPDGGAAAPPAAAARPPVAAPEAGEPRQ</sequence>
<dbReference type="KEGG" id="sod:Sant_1115"/>
<dbReference type="RefSeq" id="WP_081730420.1">
    <property type="nucleotide sequence ID" value="NZ_CP006569.1"/>
</dbReference>
<dbReference type="Proteomes" id="UP000019028">
    <property type="component" value="Chromosome"/>
</dbReference>
<feature type="compositionally biased region" description="Low complexity" evidence="2">
    <location>
        <begin position="299"/>
        <end position="310"/>
    </location>
</feature>
<dbReference type="OrthoDB" id="6485482at2"/>
<protein>
    <recommendedName>
        <fullName evidence="5">Two-component system QseEF-associated lipoprotein QseG</fullName>
    </recommendedName>
</protein>
<organism evidence="3 4">
    <name type="scientific">Sodalis praecaptivus</name>
    <dbReference type="NCBI Taxonomy" id="1239307"/>
    <lineage>
        <taxon>Bacteria</taxon>
        <taxon>Pseudomonadati</taxon>
        <taxon>Pseudomonadota</taxon>
        <taxon>Gammaproteobacteria</taxon>
        <taxon>Enterobacterales</taxon>
        <taxon>Bruguierivoracaceae</taxon>
        <taxon>Sodalis</taxon>
    </lineage>
</organism>
<gene>
    <name evidence="3" type="ORF">Sant_1115</name>
</gene>
<evidence type="ECO:0000313" key="4">
    <source>
        <dbReference type="Proteomes" id="UP000019028"/>
    </source>
</evidence>
<feature type="coiled-coil region" evidence="1">
    <location>
        <begin position="173"/>
        <end position="214"/>
    </location>
</feature>
<dbReference type="AlphaFoldDB" id="W0HQQ3"/>
<accession>W0HQQ3</accession>
<evidence type="ECO:0000256" key="2">
    <source>
        <dbReference type="SAM" id="MobiDB-lite"/>
    </source>
</evidence>
<dbReference type="EMBL" id="CP006569">
    <property type="protein sequence ID" value="AHF76186.1"/>
    <property type="molecule type" value="Genomic_DNA"/>
</dbReference>
<keyword evidence="1" id="KW-0175">Coiled coil</keyword>
<dbReference type="HOGENOM" id="CLU_782789_0_0_6"/>
<evidence type="ECO:0000313" key="3">
    <source>
        <dbReference type="EMBL" id="AHF76186.1"/>
    </source>
</evidence>
<feature type="region of interest" description="Disordered" evidence="2">
    <location>
        <begin position="217"/>
        <end position="354"/>
    </location>
</feature>
<keyword evidence="4" id="KW-1185">Reference proteome</keyword>
<dbReference type="InterPro" id="IPR025262">
    <property type="entry name" value="QseG"/>
</dbReference>
<feature type="compositionally biased region" description="Low complexity" evidence="2">
    <location>
        <begin position="327"/>
        <end position="354"/>
    </location>
</feature>
<proteinExistence type="predicted"/>
<dbReference type="Pfam" id="PF13942">
    <property type="entry name" value="Lipoprotein_20"/>
    <property type="match status" value="1"/>
</dbReference>
<name>W0HQQ3_9GAMM</name>
<evidence type="ECO:0008006" key="5">
    <source>
        <dbReference type="Google" id="ProtNLM"/>
    </source>
</evidence>